<dbReference type="RefSeq" id="XP_073908766.1">
    <property type="nucleotide sequence ID" value="XM_074052665.1"/>
</dbReference>
<dbReference type="Proteomes" id="UP001732720">
    <property type="component" value="Chromosome 13"/>
</dbReference>
<sequence>MSRRHPGPVAQEVAPKGCPRAGDRWRTPLLPKLTSPELRAARGAGGGGSWWQDRDPDPRVGFRSPAQRLPALHTVTPPVARKCKGLRSLLLPPLLVAGAPRGSPSRCRPPAEVRAPRRGAAGEVPDSLGALLGELLPSRFREFLLQLRAKCAELPEPQKPQSDYRRRVSEHCRGSPQCPNCPFLPDLWDQSPHLEDSLKSFLYQKPTLRGDRSQFTTVKKTNHRLYNTQPPKIKAVLIHSSGEGSGTRRRSYPFRVRFADETLRDTALRYWERNCAIQQNIFKNKPTILPDVPVTERVFRNVGKWLESLPKALYPRLEEAVANSSCWDYPDLSTQEPEGHFSEDASMSRSLPFIPRPATPRPPGNLKTFLDTKDDLEQVGTSPCFWGHNLESFLPSLVLQSVLRRSHPRGYQLLLPSTSPYQAQR</sequence>
<accession>A0AC58KVB0</accession>
<name>A0AC58KVB0_CASCN</name>
<proteinExistence type="predicted"/>
<organism evidence="1 2">
    <name type="scientific">Castor canadensis</name>
    <name type="common">American beaver</name>
    <dbReference type="NCBI Taxonomy" id="51338"/>
    <lineage>
        <taxon>Eukaryota</taxon>
        <taxon>Metazoa</taxon>
        <taxon>Chordata</taxon>
        <taxon>Craniata</taxon>
        <taxon>Vertebrata</taxon>
        <taxon>Euteleostomi</taxon>
        <taxon>Mammalia</taxon>
        <taxon>Eutheria</taxon>
        <taxon>Euarchontoglires</taxon>
        <taxon>Glires</taxon>
        <taxon>Rodentia</taxon>
        <taxon>Castorimorpha</taxon>
        <taxon>Castoridae</taxon>
        <taxon>Castor</taxon>
    </lineage>
</organism>
<keyword evidence="1" id="KW-1185">Reference proteome</keyword>
<gene>
    <name evidence="2" type="primary">C13H9orf50</name>
</gene>
<reference evidence="2" key="1">
    <citation type="submission" date="2025-08" db="UniProtKB">
        <authorList>
            <consortium name="RefSeq"/>
        </authorList>
    </citation>
    <scope>IDENTIFICATION</scope>
</reference>
<evidence type="ECO:0000313" key="2">
    <source>
        <dbReference type="RefSeq" id="XP_073908766.1"/>
    </source>
</evidence>
<protein>
    <submittedName>
        <fullName evidence="2">Uncharacterized protein C9orf50 homolog</fullName>
    </submittedName>
</protein>
<evidence type="ECO:0000313" key="1">
    <source>
        <dbReference type="Proteomes" id="UP001732720"/>
    </source>
</evidence>